<keyword evidence="3 5" id="KW-0418">Kinase</keyword>
<dbReference type="InterPro" id="IPR011611">
    <property type="entry name" value="PfkB_dom"/>
</dbReference>
<dbReference type="CDD" id="cd01167">
    <property type="entry name" value="bac_FRK"/>
    <property type="match status" value="1"/>
</dbReference>
<evidence type="ECO:0000313" key="5">
    <source>
        <dbReference type="EMBL" id="OAM15660.1"/>
    </source>
</evidence>
<keyword evidence="2" id="KW-0808">Transferase</keyword>
<protein>
    <submittedName>
        <fullName evidence="5">Carbohydrate kinase</fullName>
    </submittedName>
</protein>
<name>A0A1A9RC37_EIKCO</name>
<evidence type="ECO:0000256" key="2">
    <source>
        <dbReference type="ARBA" id="ARBA00022679"/>
    </source>
</evidence>
<dbReference type="GO" id="GO:0016301">
    <property type="term" value="F:kinase activity"/>
    <property type="evidence" value="ECO:0007669"/>
    <property type="project" value="UniProtKB-KW"/>
</dbReference>
<proteinExistence type="inferred from homology"/>
<evidence type="ECO:0000259" key="4">
    <source>
        <dbReference type="Pfam" id="PF00294"/>
    </source>
</evidence>
<dbReference type="EMBL" id="LXSF01000012">
    <property type="protein sequence ID" value="OAM15660.1"/>
    <property type="molecule type" value="Genomic_DNA"/>
</dbReference>
<dbReference type="PROSITE" id="PS00584">
    <property type="entry name" value="PFKB_KINASES_2"/>
    <property type="match status" value="1"/>
</dbReference>
<comment type="caution">
    <text evidence="5">The sequence shown here is derived from an EMBL/GenBank/DDBJ whole genome shotgun (WGS) entry which is preliminary data.</text>
</comment>
<accession>A0A1A9RC37</accession>
<evidence type="ECO:0000256" key="3">
    <source>
        <dbReference type="ARBA" id="ARBA00022777"/>
    </source>
</evidence>
<organism evidence="5 6">
    <name type="scientific">Eikenella corrodens</name>
    <dbReference type="NCBI Taxonomy" id="539"/>
    <lineage>
        <taxon>Bacteria</taxon>
        <taxon>Pseudomonadati</taxon>
        <taxon>Pseudomonadota</taxon>
        <taxon>Betaproteobacteria</taxon>
        <taxon>Neisseriales</taxon>
        <taxon>Neisseriaceae</taxon>
        <taxon>Eikenella</taxon>
    </lineage>
</organism>
<sequence>MKISSFGEVLWDDFPGGKALGGAPLNVLVRLASFGADCSIISRRGRDADGEELLRQIAARNVAADLVQTDEEHATSLVKVLLKPDGSASYDIVYPCAWDKISATDAALARVAESDVLVYGSLSGRDPVSRAALEQILPAARFRVLDVNLRKPHYEPERVLSLMRHADLIKLNDEELYELSAAFGSPYHSLEQNLRYLAGHTDTAHICITLGQHGAVYFRHGKILAHHGFRVSMADSVGAGDSFLAGFLFQMLSGASPEDTLAFACAIGALNVTRHGAVPDISLAEIQALMHPE</sequence>
<dbReference type="Gene3D" id="3.40.1190.20">
    <property type="match status" value="1"/>
</dbReference>
<dbReference type="InterPro" id="IPR029056">
    <property type="entry name" value="Ribokinase-like"/>
</dbReference>
<dbReference type="PANTHER" id="PTHR43085:SF57">
    <property type="entry name" value="CARBOHYDRATE KINASE PFKB DOMAIN-CONTAINING PROTEIN"/>
    <property type="match status" value="1"/>
</dbReference>
<gene>
    <name evidence="5" type="ORF">A7P85_10925</name>
</gene>
<dbReference type="PANTHER" id="PTHR43085">
    <property type="entry name" value="HEXOKINASE FAMILY MEMBER"/>
    <property type="match status" value="1"/>
</dbReference>
<dbReference type="AlphaFoldDB" id="A0A1A9RC37"/>
<evidence type="ECO:0000313" key="6">
    <source>
        <dbReference type="Proteomes" id="UP000078003"/>
    </source>
</evidence>
<dbReference type="Pfam" id="PF00294">
    <property type="entry name" value="PfkB"/>
    <property type="match status" value="1"/>
</dbReference>
<comment type="similarity">
    <text evidence="1">Belongs to the carbohydrate kinase PfkB family.</text>
</comment>
<dbReference type="SUPFAM" id="SSF53613">
    <property type="entry name" value="Ribokinase-like"/>
    <property type="match status" value="1"/>
</dbReference>
<dbReference type="RefSeq" id="WP_049258840.1">
    <property type="nucleotide sequence ID" value="NZ_CAJPRZ010000083.1"/>
</dbReference>
<dbReference type="InterPro" id="IPR002173">
    <property type="entry name" value="Carboh/pur_kinase_PfkB_CS"/>
</dbReference>
<evidence type="ECO:0000256" key="1">
    <source>
        <dbReference type="ARBA" id="ARBA00010688"/>
    </source>
</evidence>
<dbReference type="Proteomes" id="UP000078003">
    <property type="component" value="Unassembled WGS sequence"/>
</dbReference>
<feature type="domain" description="Carbohydrate kinase PfkB" evidence="4">
    <location>
        <begin position="18"/>
        <end position="279"/>
    </location>
</feature>
<dbReference type="InterPro" id="IPR050306">
    <property type="entry name" value="PfkB_Carbo_kinase"/>
</dbReference>
<reference evidence="6" key="1">
    <citation type="submission" date="2016-05" db="EMBL/GenBank/DDBJ databases">
        <title>Draft genome of Corynebacterium afermentans subsp. afermentans LCDC 88199T.</title>
        <authorList>
            <person name="Bernier A.-M."/>
            <person name="Bernard K."/>
        </authorList>
    </citation>
    <scope>NUCLEOTIDE SEQUENCE [LARGE SCALE GENOMIC DNA]</scope>
    <source>
        <strain evidence="6">NML01-0328</strain>
    </source>
</reference>